<organism evidence="2 3">
    <name type="scientific">Cricetulus griseus</name>
    <name type="common">Chinese hamster</name>
    <name type="synonym">Cricetulus barabensis griseus</name>
    <dbReference type="NCBI Taxonomy" id="10029"/>
    <lineage>
        <taxon>Eukaryota</taxon>
        <taxon>Metazoa</taxon>
        <taxon>Chordata</taxon>
        <taxon>Craniata</taxon>
        <taxon>Vertebrata</taxon>
        <taxon>Euteleostomi</taxon>
        <taxon>Mammalia</taxon>
        <taxon>Eutheria</taxon>
        <taxon>Euarchontoglires</taxon>
        <taxon>Glires</taxon>
        <taxon>Rodentia</taxon>
        <taxon>Myomorpha</taxon>
        <taxon>Muroidea</taxon>
        <taxon>Cricetidae</taxon>
        <taxon>Cricetinae</taxon>
        <taxon>Cricetulus</taxon>
    </lineage>
</organism>
<reference evidence="3" key="1">
    <citation type="journal article" date="2011" name="Nat. Biotechnol.">
        <title>The genomic sequence of the Chinese hamster ovary (CHO)-K1 cell line.</title>
        <authorList>
            <person name="Xu X."/>
            <person name="Nagarajan H."/>
            <person name="Lewis N.E."/>
            <person name="Pan S."/>
            <person name="Cai Z."/>
            <person name="Liu X."/>
            <person name="Chen W."/>
            <person name="Xie M."/>
            <person name="Wang W."/>
            <person name="Hammond S."/>
            <person name="Andersen M.R."/>
            <person name="Neff N."/>
            <person name="Passarelli B."/>
            <person name="Koh W."/>
            <person name="Fan H.C."/>
            <person name="Wang J."/>
            <person name="Gui Y."/>
            <person name="Lee K.H."/>
            <person name="Betenbaugh M.J."/>
            <person name="Quake S.R."/>
            <person name="Famili I."/>
            <person name="Palsson B.O."/>
            <person name="Wang J."/>
        </authorList>
    </citation>
    <scope>NUCLEOTIDE SEQUENCE [LARGE SCALE GENOMIC DNA]</scope>
    <source>
        <strain evidence="3">CHO K1 cell line</strain>
    </source>
</reference>
<gene>
    <name evidence="2" type="ORF">I79_024040</name>
</gene>
<dbReference type="EMBL" id="JH003316">
    <property type="protein sequence ID" value="EGW12054.1"/>
    <property type="molecule type" value="Genomic_DNA"/>
</dbReference>
<protein>
    <submittedName>
        <fullName evidence="2">Uncharacterized protein</fullName>
    </submittedName>
</protein>
<keyword evidence="1" id="KW-0472">Membrane</keyword>
<evidence type="ECO:0000313" key="2">
    <source>
        <dbReference type="EMBL" id="EGW12054.1"/>
    </source>
</evidence>
<dbReference type="Proteomes" id="UP000001075">
    <property type="component" value="Unassembled WGS sequence"/>
</dbReference>
<proteinExistence type="predicted"/>
<evidence type="ECO:0000256" key="1">
    <source>
        <dbReference type="SAM" id="Phobius"/>
    </source>
</evidence>
<name>G3IJK5_CRIGR</name>
<feature type="transmembrane region" description="Helical" evidence="1">
    <location>
        <begin position="27"/>
        <end position="50"/>
    </location>
</feature>
<dbReference type="InParanoid" id="G3IJK5"/>
<dbReference type="AlphaFoldDB" id="G3IJK5"/>
<accession>G3IJK5</accession>
<sequence length="88" mass="9615">MVLNLFGGKYLEQNTTRKESPLFCSKFIFILVSNYGFNTANVLCGVFILVSNHGFNTANVLCGGKRKALWLPGLCRRLGGARPLCSSA</sequence>
<keyword evidence="1" id="KW-0812">Transmembrane</keyword>
<evidence type="ECO:0000313" key="3">
    <source>
        <dbReference type="Proteomes" id="UP000001075"/>
    </source>
</evidence>
<keyword evidence="1" id="KW-1133">Transmembrane helix</keyword>